<dbReference type="Proteomes" id="UP001153387">
    <property type="component" value="Unassembled WGS sequence"/>
</dbReference>
<dbReference type="RefSeq" id="WP_277565753.1">
    <property type="nucleotide sequence ID" value="NZ_JAPDHZ010000003.1"/>
</dbReference>
<comment type="caution">
    <text evidence="1">The sequence shown here is derived from an EMBL/GenBank/DDBJ whole genome shotgun (WGS) entry which is preliminary data.</text>
</comment>
<evidence type="ECO:0000313" key="2">
    <source>
        <dbReference type="Proteomes" id="UP001153387"/>
    </source>
</evidence>
<name>A0A9X4QMF4_9BACL</name>
<dbReference type="AlphaFoldDB" id="A0A9X4QMF4"/>
<reference evidence="1 2" key="1">
    <citation type="submission" date="2022-10" db="EMBL/GenBank/DDBJ databases">
        <title>Comparative genomic analysis of Cohnella hashimotonis sp. nov., isolated from the International Space Station.</title>
        <authorList>
            <person name="Simpson A."/>
            <person name="Venkateswaran K."/>
        </authorList>
    </citation>
    <scope>NUCLEOTIDE SEQUENCE [LARGE SCALE GENOMIC DNA]</scope>
    <source>
        <strain evidence="1 2">DSM 18997</strain>
    </source>
</reference>
<protein>
    <recommendedName>
        <fullName evidence="3">XkdX family protein</fullName>
    </recommendedName>
</protein>
<sequence length="55" mass="6281">MSTVYFNYFMGQWLLYQVTAEQIQSLVPRRLTQQEADTIVNTPQPTQAVAETSGE</sequence>
<accession>A0A9X4QMF4</accession>
<organism evidence="1 2">
    <name type="scientific">Cohnella ginsengisoli</name>
    <dbReference type="NCBI Taxonomy" id="425004"/>
    <lineage>
        <taxon>Bacteria</taxon>
        <taxon>Bacillati</taxon>
        <taxon>Bacillota</taxon>
        <taxon>Bacilli</taxon>
        <taxon>Bacillales</taxon>
        <taxon>Paenibacillaceae</taxon>
        <taxon>Cohnella</taxon>
    </lineage>
</organism>
<proteinExistence type="predicted"/>
<evidence type="ECO:0008006" key="3">
    <source>
        <dbReference type="Google" id="ProtNLM"/>
    </source>
</evidence>
<gene>
    <name evidence="1" type="ORF">OMP38_14435</name>
</gene>
<dbReference type="EMBL" id="JAPDHZ010000003">
    <property type="protein sequence ID" value="MDG0791914.1"/>
    <property type="molecule type" value="Genomic_DNA"/>
</dbReference>
<evidence type="ECO:0000313" key="1">
    <source>
        <dbReference type="EMBL" id="MDG0791914.1"/>
    </source>
</evidence>
<keyword evidence="2" id="KW-1185">Reference proteome</keyword>